<dbReference type="InterPro" id="IPR012338">
    <property type="entry name" value="Beta-lactam/transpept-like"/>
</dbReference>
<dbReference type="EMBL" id="CADCWG010000282">
    <property type="protein sequence ID" value="CAA9573710.1"/>
    <property type="molecule type" value="Genomic_DNA"/>
</dbReference>
<dbReference type="PANTHER" id="PTHR46825">
    <property type="entry name" value="D-ALANYL-D-ALANINE-CARBOXYPEPTIDASE/ENDOPEPTIDASE AMPH"/>
    <property type="match status" value="1"/>
</dbReference>
<dbReference type="InterPro" id="IPR001466">
    <property type="entry name" value="Beta-lactam-related"/>
</dbReference>
<evidence type="ECO:0000256" key="1">
    <source>
        <dbReference type="SAM" id="MobiDB-lite"/>
    </source>
</evidence>
<feature type="region of interest" description="Disordered" evidence="1">
    <location>
        <begin position="1"/>
        <end position="53"/>
    </location>
</feature>
<dbReference type="InterPro" id="IPR050491">
    <property type="entry name" value="AmpC-like"/>
</dbReference>
<evidence type="ECO:0000313" key="3">
    <source>
        <dbReference type="EMBL" id="CAA9573710.1"/>
    </source>
</evidence>
<reference evidence="3" key="1">
    <citation type="submission" date="2020-02" db="EMBL/GenBank/DDBJ databases">
        <authorList>
            <person name="Meier V. D."/>
        </authorList>
    </citation>
    <scope>NUCLEOTIDE SEQUENCE</scope>
    <source>
        <strain evidence="3">AVDCRST_MAG49</strain>
    </source>
</reference>
<protein>
    <submittedName>
        <fullName evidence="3">Beta-lactamase class C-like and penicillin binding proteins (PBPs) superfamily</fullName>
    </submittedName>
</protein>
<dbReference type="Gene3D" id="3.40.710.10">
    <property type="entry name" value="DD-peptidase/beta-lactamase superfamily"/>
    <property type="match status" value="1"/>
</dbReference>
<sequence>MGGAAGPVTNQGITRARARPDHPAGPAPLSDRPALPGRHPVARSSRGRHVRWRRASRETATMRTDGEVRTRIRGAVTATLQAAGAPGAAIALLVDGRPVLKEGLGHQDAAGTQALRDDGRFSLYSIAKTVLAVAALRLVERGDLDLDGSVRSVLPNRPIDPAVTFRQLLNHTGGLPDYGGLREYHAAVAATPESPWSTDEFLARTLPVGPLFASGRGWAYSNVGYLLVRLAIERRTGLALRAALADLVFRPAGLARTDVAVSLADAQDLTPGHATAPGGAAGLRVVTRHYHPGWVAHGLVTSTAPDVARFLEALVAGRLLGPEVLGAMMTPVPVPGSHRLFSPPTYGLGLMMAAESPLGRVVGHGGEGPGYSTAALYFPDLAGRRVTSVALANRERHDLGLDLAFAAAGAVADALGRAAPA</sequence>
<gene>
    <name evidence="3" type="ORF">AVDCRST_MAG49-3913</name>
</gene>
<dbReference type="PANTHER" id="PTHR46825:SF7">
    <property type="entry name" value="D-ALANYL-D-ALANINE CARBOXYPEPTIDASE"/>
    <property type="match status" value="1"/>
</dbReference>
<organism evidence="3">
    <name type="scientific">uncultured Thermomicrobiales bacterium</name>
    <dbReference type="NCBI Taxonomy" id="1645740"/>
    <lineage>
        <taxon>Bacteria</taxon>
        <taxon>Pseudomonadati</taxon>
        <taxon>Thermomicrobiota</taxon>
        <taxon>Thermomicrobia</taxon>
        <taxon>Thermomicrobiales</taxon>
        <taxon>environmental samples</taxon>
    </lineage>
</organism>
<dbReference type="Pfam" id="PF00144">
    <property type="entry name" value="Beta-lactamase"/>
    <property type="match status" value="1"/>
</dbReference>
<dbReference type="AlphaFoldDB" id="A0A6J4VA67"/>
<dbReference type="SUPFAM" id="SSF56601">
    <property type="entry name" value="beta-lactamase/transpeptidase-like"/>
    <property type="match status" value="1"/>
</dbReference>
<feature type="domain" description="Beta-lactamase-related" evidence="2">
    <location>
        <begin position="75"/>
        <end position="396"/>
    </location>
</feature>
<name>A0A6J4VA67_9BACT</name>
<proteinExistence type="predicted"/>
<evidence type="ECO:0000259" key="2">
    <source>
        <dbReference type="Pfam" id="PF00144"/>
    </source>
</evidence>
<accession>A0A6J4VA67</accession>